<evidence type="ECO:0000256" key="2">
    <source>
        <dbReference type="SAM" id="MobiDB-lite"/>
    </source>
</evidence>
<dbReference type="SUPFAM" id="SSF46767">
    <property type="entry name" value="Methylated DNA-protein cysteine methyltransferase, C-terminal domain"/>
    <property type="match status" value="1"/>
</dbReference>
<comment type="caution">
    <text evidence="4">The sequence shown here is derived from an EMBL/GenBank/DDBJ whole genome shotgun (WGS) entry which is preliminary data.</text>
</comment>
<proteinExistence type="predicted"/>
<dbReference type="AlphaFoldDB" id="V5FW86"/>
<dbReference type="GO" id="GO:0003824">
    <property type="term" value="F:catalytic activity"/>
    <property type="evidence" value="ECO:0007669"/>
    <property type="project" value="InterPro"/>
</dbReference>
<dbReference type="EMBL" id="BAUL01000040">
    <property type="protein sequence ID" value="GAD92862.1"/>
    <property type="molecule type" value="Genomic_DNA"/>
</dbReference>
<keyword evidence="1" id="KW-0227">DNA damage</keyword>
<evidence type="ECO:0000259" key="3">
    <source>
        <dbReference type="Pfam" id="PF01035"/>
    </source>
</evidence>
<reference evidence="5" key="1">
    <citation type="journal article" date="2014" name="Genome Announc.">
        <title>Draft genome sequence of the formaldehyde-resistant fungus Byssochlamys spectabilis No. 5 (anamorph Paecilomyces variotii No. 5) (NBRC109023).</title>
        <authorList>
            <person name="Oka T."/>
            <person name="Ekino K."/>
            <person name="Fukuda K."/>
            <person name="Nomura Y."/>
        </authorList>
    </citation>
    <scope>NUCLEOTIDE SEQUENCE [LARGE SCALE GENOMIC DNA]</scope>
    <source>
        <strain evidence="5">No. 5 / NBRC 109023</strain>
    </source>
</reference>
<dbReference type="InParanoid" id="V5FW86"/>
<keyword evidence="5" id="KW-1185">Reference proteome</keyword>
<dbReference type="CDD" id="cd06445">
    <property type="entry name" value="ATase"/>
    <property type="match status" value="1"/>
</dbReference>
<dbReference type="OrthoDB" id="2548197at2759"/>
<dbReference type="PANTHER" id="PTHR42942">
    <property type="entry name" value="6-O-METHYLGUANINE DNA METHYLTRANSFERASE"/>
    <property type="match status" value="1"/>
</dbReference>
<gene>
    <name evidence="4" type="ORF">PVAR5_1458</name>
</gene>
<dbReference type="eggNOG" id="KOG4062">
    <property type="taxonomic scope" value="Eukaryota"/>
</dbReference>
<dbReference type="Proteomes" id="UP000018001">
    <property type="component" value="Unassembled WGS sequence"/>
</dbReference>
<protein>
    <recommendedName>
        <fullName evidence="3">Methylated-DNA-[protein]-cysteine S-methyltransferase DNA binding domain-containing protein</fullName>
    </recommendedName>
</protein>
<feature type="region of interest" description="Disordered" evidence="2">
    <location>
        <begin position="121"/>
        <end position="155"/>
    </location>
</feature>
<dbReference type="InterPro" id="IPR036388">
    <property type="entry name" value="WH-like_DNA-bd_sf"/>
</dbReference>
<dbReference type="InterPro" id="IPR014048">
    <property type="entry name" value="MethylDNA_cys_MeTrfase_DNA-bd"/>
</dbReference>
<feature type="compositionally biased region" description="Acidic residues" evidence="2">
    <location>
        <begin position="129"/>
        <end position="148"/>
    </location>
</feature>
<evidence type="ECO:0000313" key="4">
    <source>
        <dbReference type="EMBL" id="GAD92862.1"/>
    </source>
</evidence>
<dbReference type="Gene3D" id="1.10.10.10">
    <property type="entry name" value="Winged helix-like DNA-binding domain superfamily/Winged helix DNA-binding domain"/>
    <property type="match status" value="1"/>
</dbReference>
<evidence type="ECO:0000256" key="1">
    <source>
        <dbReference type="ARBA" id="ARBA00022763"/>
    </source>
</evidence>
<dbReference type="HOGENOM" id="CLU_000445_52_5_1"/>
<accession>V5FW86</accession>
<name>V5FW86_BYSSN</name>
<dbReference type="InterPro" id="IPR036217">
    <property type="entry name" value="MethylDNA_cys_MeTrfase_DNAb"/>
</dbReference>
<feature type="domain" description="Methylated-DNA-[protein]-cysteine S-methyltransferase DNA binding" evidence="3">
    <location>
        <begin position="11"/>
        <end position="100"/>
    </location>
</feature>
<dbReference type="InterPro" id="IPR052520">
    <property type="entry name" value="ATL_DNA_repair"/>
</dbReference>
<organism evidence="4 5">
    <name type="scientific">Byssochlamys spectabilis (strain No. 5 / NBRC 109023)</name>
    <name type="common">Paecilomyces variotii</name>
    <dbReference type="NCBI Taxonomy" id="1356009"/>
    <lineage>
        <taxon>Eukaryota</taxon>
        <taxon>Fungi</taxon>
        <taxon>Dikarya</taxon>
        <taxon>Ascomycota</taxon>
        <taxon>Pezizomycotina</taxon>
        <taxon>Eurotiomycetes</taxon>
        <taxon>Eurotiomycetidae</taxon>
        <taxon>Eurotiales</taxon>
        <taxon>Thermoascaceae</taxon>
        <taxon>Paecilomyces</taxon>
    </lineage>
</organism>
<dbReference type="GO" id="GO:0006281">
    <property type="term" value="P:DNA repair"/>
    <property type="evidence" value="ECO:0007669"/>
    <property type="project" value="InterPro"/>
</dbReference>
<sequence length="155" mass="17269">MPRSDEAEWWFNAVYAAVQEIPRGKVTSYGHIARLLGQPQRPRQVGVCLKHLPSNEPGTSHYYHSDNVPWQRVLNAKGMISHRGPGSAARQAAALRREGVRVDTDAMGEMYVDLARYGWFPDRLPSEEGLTEEDSEDEDGEGEGESESESERVGG</sequence>
<evidence type="ECO:0000313" key="5">
    <source>
        <dbReference type="Proteomes" id="UP000018001"/>
    </source>
</evidence>
<dbReference type="PANTHER" id="PTHR42942:SF1">
    <property type="entry name" value="ALKYLTRANSFERASE-LIKE PROTEIN 1"/>
    <property type="match status" value="1"/>
</dbReference>
<dbReference type="Pfam" id="PF01035">
    <property type="entry name" value="DNA_binding_1"/>
    <property type="match status" value="1"/>
</dbReference>